<dbReference type="InterPro" id="IPR027417">
    <property type="entry name" value="P-loop_NTPase"/>
</dbReference>
<evidence type="ECO:0000256" key="6">
    <source>
        <dbReference type="ARBA" id="ARBA00022840"/>
    </source>
</evidence>
<dbReference type="GO" id="GO:0015087">
    <property type="term" value="F:cobalt ion transmembrane transporter activity"/>
    <property type="evidence" value="ECO:0007669"/>
    <property type="project" value="UniProtKB-ARBA"/>
</dbReference>
<evidence type="ECO:0000256" key="2">
    <source>
        <dbReference type="ARBA" id="ARBA00005417"/>
    </source>
</evidence>
<keyword evidence="8" id="KW-0472">Membrane</keyword>
<keyword evidence="7" id="KW-1278">Translocase</keyword>
<dbReference type="RefSeq" id="WP_068685645.1">
    <property type="nucleotide sequence ID" value="NZ_LYPA01000068.1"/>
</dbReference>
<dbReference type="EMBL" id="LYPA01000068">
    <property type="protein sequence ID" value="OBR63988.1"/>
    <property type="molecule type" value="Genomic_DNA"/>
</dbReference>
<evidence type="ECO:0000256" key="7">
    <source>
        <dbReference type="ARBA" id="ARBA00022967"/>
    </source>
</evidence>
<dbReference type="SUPFAM" id="SSF52540">
    <property type="entry name" value="P-loop containing nucleoside triphosphate hydrolases"/>
    <property type="match status" value="1"/>
</dbReference>
<sequence length="296" mass="32099">MNDVQGKPPAIALRQVAFGRSGEENPVLSGIDLTIPAGQWVAIAGANGCGKSTLLRLVNGLLKPTSGDIAINGHALASDRSWEIRMDIGTVFANPDNQFVGATVRDDIAFGLENRQLARDEMVQRVEHYADMLHVTPLLDRHPAMLSGGQKQRVALASVLAMEPSLILFDEATSMLDEGSKNELLALMKEMHSSKRYTMVCVSHDTDELLAAERLIALGGGAIIGDGEPEELFRDAELLQACRLGTPYLLQLSRELKALGLPIKEALTEREVLEQLWTLGWKTSPTATPMPAASRP</sequence>
<dbReference type="Gene3D" id="3.40.50.300">
    <property type="entry name" value="P-loop containing nucleotide triphosphate hydrolases"/>
    <property type="match status" value="1"/>
</dbReference>
<comment type="subcellular location">
    <subcellularLocation>
        <location evidence="1">Cell membrane</location>
        <topology evidence="1">Peripheral membrane protein</topology>
    </subcellularLocation>
</comment>
<dbReference type="PANTHER" id="PTHR43553:SF24">
    <property type="entry name" value="ENERGY-COUPLING FACTOR TRANSPORTER ATP-BINDING PROTEIN ECFA1"/>
    <property type="match status" value="1"/>
</dbReference>
<proteinExistence type="inferred from homology"/>
<gene>
    <name evidence="10" type="ORF">A7K91_11370</name>
</gene>
<dbReference type="PROSITE" id="PS00211">
    <property type="entry name" value="ABC_TRANSPORTER_1"/>
    <property type="match status" value="1"/>
</dbReference>
<keyword evidence="3" id="KW-0813">Transport</keyword>
<dbReference type="SMART" id="SM00382">
    <property type="entry name" value="AAA"/>
    <property type="match status" value="1"/>
</dbReference>
<evidence type="ECO:0000256" key="4">
    <source>
        <dbReference type="ARBA" id="ARBA00022475"/>
    </source>
</evidence>
<dbReference type="Proteomes" id="UP000092024">
    <property type="component" value="Unassembled WGS sequence"/>
</dbReference>
<dbReference type="InterPro" id="IPR017871">
    <property type="entry name" value="ABC_transporter-like_CS"/>
</dbReference>
<dbReference type="FunFam" id="3.40.50.300:FF:000224">
    <property type="entry name" value="Energy-coupling factor transporter ATP-binding protein EcfA"/>
    <property type="match status" value="1"/>
</dbReference>
<comment type="caution">
    <text evidence="10">The sequence shown here is derived from an EMBL/GenBank/DDBJ whole genome shotgun (WGS) entry which is preliminary data.</text>
</comment>
<dbReference type="PANTHER" id="PTHR43553">
    <property type="entry name" value="HEAVY METAL TRANSPORTER"/>
    <property type="match status" value="1"/>
</dbReference>
<organism evidence="10 11">
    <name type="scientific">Paenibacillus oryzae</name>
    <dbReference type="NCBI Taxonomy" id="1844972"/>
    <lineage>
        <taxon>Bacteria</taxon>
        <taxon>Bacillati</taxon>
        <taxon>Bacillota</taxon>
        <taxon>Bacilli</taxon>
        <taxon>Bacillales</taxon>
        <taxon>Paenibacillaceae</taxon>
        <taxon>Paenibacillus</taxon>
    </lineage>
</organism>
<dbReference type="OrthoDB" id="9784332at2"/>
<evidence type="ECO:0000256" key="8">
    <source>
        <dbReference type="ARBA" id="ARBA00023136"/>
    </source>
</evidence>
<dbReference type="InterPro" id="IPR050095">
    <property type="entry name" value="ECF_ABC_transporter_ATP-bd"/>
</dbReference>
<evidence type="ECO:0000313" key="11">
    <source>
        <dbReference type="Proteomes" id="UP000092024"/>
    </source>
</evidence>
<dbReference type="GO" id="GO:0042626">
    <property type="term" value="F:ATPase-coupled transmembrane transporter activity"/>
    <property type="evidence" value="ECO:0007669"/>
    <property type="project" value="TreeGrafter"/>
</dbReference>
<keyword evidence="5" id="KW-0547">Nucleotide-binding</keyword>
<dbReference type="PROSITE" id="PS50893">
    <property type="entry name" value="ABC_TRANSPORTER_2"/>
    <property type="match status" value="1"/>
</dbReference>
<keyword evidence="4" id="KW-1003">Cell membrane</keyword>
<dbReference type="InterPro" id="IPR015856">
    <property type="entry name" value="ABC_transpr_CbiO/EcfA_su"/>
</dbReference>
<dbReference type="CDD" id="cd03225">
    <property type="entry name" value="ABC_cobalt_CbiO_domain1"/>
    <property type="match status" value="1"/>
</dbReference>
<evidence type="ECO:0000259" key="9">
    <source>
        <dbReference type="PROSITE" id="PS50893"/>
    </source>
</evidence>
<evidence type="ECO:0000256" key="5">
    <source>
        <dbReference type="ARBA" id="ARBA00022741"/>
    </source>
</evidence>
<keyword evidence="11" id="KW-1185">Reference proteome</keyword>
<evidence type="ECO:0000256" key="3">
    <source>
        <dbReference type="ARBA" id="ARBA00022448"/>
    </source>
</evidence>
<accession>A0A1A5YEH0</accession>
<evidence type="ECO:0000256" key="1">
    <source>
        <dbReference type="ARBA" id="ARBA00004202"/>
    </source>
</evidence>
<dbReference type="GO" id="GO:0016887">
    <property type="term" value="F:ATP hydrolysis activity"/>
    <property type="evidence" value="ECO:0007669"/>
    <property type="project" value="InterPro"/>
</dbReference>
<dbReference type="Pfam" id="PF00005">
    <property type="entry name" value="ABC_tran"/>
    <property type="match status" value="1"/>
</dbReference>
<name>A0A1A5YEH0_9BACL</name>
<dbReference type="InterPro" id="IPR003593">
    <property type="entry name" value="AAA+_ATPase"/>
</dbReference>
<dbReference type="GO" id="GO:0043190">
    <property type="term" value="C:ATP-binding cassette (ABC) transporter complex"/>
    <property type="evidence" value="ECO:0007669"/>
    <property type="project" value="TreeGrafter"/>
</dbReference>
<dbReference type="GO" id="GO:0005524">
    <property type="term" value="F:ATP binding"/>
    <property type="evidence" value="ECO:0007669"/>
    <property type="project" value="UniProtKB-KW"/>
</dbReference>
<dbReference type="InterPro" id="IPR003439">
    <property type="entry name" value="ABC_transporter-like_ATP-bd"/>
</dbReference>
<keyword evidence="6" id="KW-0067">ATP-binding</keyword>
<feature type="domain" description="ABC transporter" evidence="9">
    <location>
        <begin position="13"/>
        <end position="245"/>
    </location>
</feature>
<reference evidence="10 11" key="1">
    <citation type="submission" date="2016-05" db="EMBL/GenBank/DDBJ databases">
        <title>Paenibacillus oryzae. sp. nov., isolated from the rice root.</title>
        <authorList>
            <person name="Zhang J."/>
            <person name="Zhang X."/>
        </authorList>
    </citation>
    <scope>NUCLEOTIDE SEQUENCE [LARGE SCALE GENOMIC DNA]</scope>
    <source>
        <strain evidence="10 11">1DrF-4</strain>
    </source>
</reference>
<comment type="similarity">
    <text evidence="2">Belongs to the ABC transporter superfamily.</text>
</comment>
<evidence type="ECO:0000313" key="10">
    <source>
        <dbReference type="EMBL" id="OBR63988.1"/>
    </source>
</evidence>
<dbReference type="STRING" id="1844972.A7K91_11370"/>
<protein>
    <recommendedName>
        <fullName evidence="9">ABC transporter domain-containing protein</fullName>
    </recommendedName>
</protein>
<dbReference type="AlphaFoldDB" id="A0A1A5YEH0"/>